<dbReference type="Proteomes" id="UP000230232">
    <property type="component" value="Unassembled WGS sequence"/>
</dbReference>
<dbReference type="InterPro" id="IPR036894">
    <property type="entry name" value="YbaB-like_sf"/>
</dbReference>
<reference evidence="1 2" key="1">
    <citation type="submission" date="2017-09" db="EMBL/GenBank/DDBJ databases">
        <title>Depth-based differentiation of microbial function through sediment-hosted aquifers and enrichment of novel symbionts in the deep terrestrial subsurface.</title>
        <authorList>
            <person name="Probst A.J."/>
            <person name="Ladd B."/>
            <person name="Jarett J.K."/>
            <person name="Geller-Mcgrath D.E."/>
            <person name="Sieber C.M."/>
            <person name="Emerson J.B."/>
            <person name="Anantharaman K."/>
            <person name="Thomas B.C."/>
            <person name="Malmstrom R."/>
            <person name="Stieglmeier M."/>
            <person name="Klingl A."/>
            <person name="Woyke T."/>
            <person name="Ryan C.M."/>
            <person name="Banfield J.F."/>
        </authorList>
    </citation>
    <scope>NUCLEOTIDE SEQUENCE [LARGE SCALE GENOMIC DNA]</scope>
    <source>
        <strain evidence="1">CG10_big_fil_rev_8_21_14_0_10_46_23</strain>
    </source>
</reference>
<evidence type="ECO:0000313" key="1">
    <source>
        <dbReference type="EMBL" id="PIR41454.1"/>
    </source>
</evidence>
<dbReference type="SUPFAM" id="SSF82607">
    <property type="entry name" value="YbaB-like"/>
    <property type="match status" value="1"/>
</dbReference>
<dbReference type="EMBL" id="PCXO01000005">
    <property type="protein sequence ID" value="PIR41454.1"/>
    <property type="molecule type" value="Genomic_DNA"/>
</dbReference>
<name>A0A2H0R5Z6_9BACT</name>
<gene>
    <name evidence="1" type="ORF">COV31_01100</name>
</gene>
<dbReference type="InterPro" id="IPR004401">
    <property type="entry name" value="YbaB/EbfC"/>
</dbReference>
<protein>
    <recommendedName>
        <fullName evidence="3">Nucleoid-associated protein, YbaB/EbfC family</fullName>
    </recommendedName>
</protein>
<sequence length="82" mass="9250">MLDKLKQLKQIRDLQKEIGKESIEIQRQGIKVTIGGDMKVLDLSLNPQLSNTDNGRIAQDLINEGLDKIQRKIAGLMGNFNF</sequence>
<dbReference type="AlphaFoldDB" id="A0A2H0R5Z6"/>
<dbReference type="Gene3D" id="3.30.1310.10">
    <property type="entry name" value="Nucleoid-associated protein YbaB-like domain"/>
    <property type="match status" value="1"/>
</dbReference>
<accession>A0A2H0R5Z6</accession>
<comment type="caution">
    <text evidence="1">The sequence shown here is derived from an EMBL/GenBank/DDBJ whole genome shotgun (WGS) entry which is preliminary data.</text>
</comment>
<proteinExistence type="predicted"/>
<evidence type="ECO:0008006" key="3">
    <source>
        <dbReference type="Google" id="ProtNLM"/>
    </source>
</evidence>
<evidence type="ECO:0000313" key="2">
    <source>
        <dbReference type="Proteomes" id="UP000230232"/>
    </source>
</evidence>
<organism evidence="1 2">
    <name type="scientific">Candidatus Yanofskybacteria bacterium CG10_big_fil_rev_8_21_14_0_10_46_23</name>
    <dbReference type="NCBI Taxonomy" id="1975098"/>
    <lineage>
        <taxon>Bacteria</taxon>
        <taxon>Candidatus Yanofskyibacteriota</taxon>
    </lineage>
</organism>
<dbReference type="GO" id="GO:0003677">
    <property type="term" value="F:DNA binding"/>
    <property type="evidence" value="ECO:0007669"/>
    <property type="project" value="InterPro"/>
</dbReference>
<dbReference type="Pfam" id="PF02575">
    <property type="entry name" value="YbaB_DNA_bd"/>
    <property type="match status" value="1"/>
</dbReference>